<evidence type="ECO:0000256" key="2">
    <source>
        <dbReference type="SAM" id="SignalP"/>
    </source>
</evidence>
<evidence type="ECO:0000313" key="5">
    <source>
        <dbReference type="Proteomes" id="UP001165082"/>
    </source>
</evidence>
<keyword evidence="5" id="KW-1185">Reference proteome</keyword>
<name>A0A9W7A7E8_9STRA</name>
<sequence>MKFTTAFAIVAIIGSASAQHMATSYAHHAKEIHAAKTVEEFDRVLREGRDGVSGRRLQGPGPKPDSNGSESSSECDTSDGTTCESDGSTNYFDHTKLDFDLSTGKFSGTVVTNECNDQLRQYGFATASCEQQTIPAPSATNPGPTPVLGRIAMTLSGGVNIYSAFEAGFNDCAVDGMPCACDGASCPGGMDVKTCEEHLYHACTTDVAYQMFMDSCGGHATPYHIHTDPVCNYEEDSDTGHSTLVGVSLDGYGIYGKFETHEQRPCDLDVCHGHVGKIPVQEEYGITKSVDAYHYHVQDTDIYPYTWTLSCYGDPDTPMDLDTCKSLYDDCDDDMYTVETADGTFEVDLYCPCFDVVQEGCDAILEA</sequence>
<protein>
    <recommendedName>
        <fullName evidence="3">YHYH domain-containing protein</fullName>
    </recommendedName>
</protein>
<dbReference type="Proteomes" id="UP001165082">
    <property type="component" value="Unassembled WGS sequence"/>
</dbReference>
<keyword evidence="2" id="KW-0732">Signal</keyword>
<dbReference type="InterPro" id="IPR025924">
    <property type="entry name" value="YHYH_dom"/>
</dbReference>
<dbReference type="AlphaFoldDB" id="A0A9W7A7E8"/>
<feature type="region of interest" description="Disordered" evidence="1">
    <location>
        <begin position="48"/>
        <end position="87"/>
    </location>
</feature>
<feature type="signal peptide" evidence="2">
    <location>
        <begin position="1"/>
        <end position="18"/>
    </location>
</feature>
<proteinExistence type="predicted"/>
<feature type="domain" description="YHYH" evidence="3">
    <location>
        <begin position="204"/>
        <end position="259"/>
    </location>
</feature>
<feature type="chain" id="PRO_5040762979" description="YHYH domain-containing protein" evidence="2">
    <location>
        <begin position="19"/>
        <end position="367"/>
    </location>
</feature>
<evidence type="ECO:0000259" key="3">
    <source>
        <dbReference type="Pfam" id="PF14240"/>
    </source>
</evidence>
<dbReference type="Pfam" id="PF14240">
    <property type="entry name" value="YHYH"/>
    <property type="match status" value="1"/>
</dbReference>
<accession>A0A9W7A7E8</accession>
<feature type="compositionally biased region" description="Polar residues" evidence="1">
    <location>
        <begin position="66"/>
        <end position="87"/>
    </location>
</feature>
<reference evidence="4" key="1">
    <citation type="submission" date="2022-07" db="EMBL/GenBank/DDBJ databases">
        <title>Genome analysis of Parmales, a sister group of diatoms, reveals the evolutionary specialization of diatoms from phago-mixotrophs to photoautotrophs.</title>
        <authorList>
            <person name="Ban H."/>
            <person name="Sato S."/>
            <person name="Yoshikawa S."/>
            <person name="Kazumasa Y."/>
            <person name="Nakamura Y."/>
            <person name="Ichinomiya M."/>
            <person name="Saitoh K."/>
            <person name="Sato N."/>
            <person name="Blanc-Mathieu R."/>
            <person name="Endo H."/>
            <person name="Kuwata A."/>
            <person name="Ogata H."/>
        </authorList>
    </citation>
    <scope>NUCLEOTIDE SEQUENCE</scope>
</reference>
<gene>
    <name evidence="4" type="ORF">TrRE_jg12021</name>
</gene>
<dbReference type="OrthoDB" id="197925at2759"/>
<evidence type="ECO:0000313" key="4">
    <source>
        <dbReference type="EMBL" id="GMH65506.1"/>
    </source>
</evidence>
<evidence type="ECO:0000256" key="1">
    <source>
        <dbReference type="SAM" id="MobiDB-lite"/>
    </source>
</evidence>
<organism evidence="4 5">
    <name type="scientific">Triparma retinervis</name>
    <dbReference type="NCBI Taxonomy" id="2557542"/>
    <lineage>
        <taxon>Eukaryota</taxon>
        <taxon>Sar</taxon>
        <taxon>Stramenopiles</taxon>
        <taxon>Ochrophyta</taxon>
        <taxon>Bolidophyceae</taxon>
        <taxon>Parmales</taxon>
        <taxon>Triparmaceae</taxon>
        <taxon>Triparma</taxon>
    </lineage>
</organism>
<comment type="caution">
    <text evidence="4">The sequence shown here is derived from an EMBL/GenBank/DDBJ whole genome shotgun (WGS) entry which is preliminary data.</text>
</comment>
<dbReference type="EMBL" id="BRXZ01002582">
    <property type="protein sequence ID" value="GMH65506.1"/>
    <property type="molecule type" value="Genomic_DNA"/>
</dbReference>